<dbReference type="InterPro" id="IPR001304">
    <property type="entry name" value="C-type_lectin-like"/>
</dbReference>
<dbReference type="EMBL" id="JAINUG010000842">
    <property type="protein sequence ID" value="KAJ8361898.1"/>
    <property type="molecule type" value="Genomic_DNA"/>
</dbReference>
<name>A0AAD7R3M5_9TELE</name>
<gene>
    <name evidence="4" type="ORF">AAFF_G00414080</name>
</gene>
<dbReference type="InterPro" id="IPR016187">
    <property type="entry name" value="CTDL_fold"/>
</dbReference>
<evidence type="ECO:0000256" key="1">
    <source>
        <dbReference type="ARBA" id="ARBA00022734"/>
    </source>
</evidence>
<dbReference type="Gene3D" id="3.10.100.10">
    <property type="entry name" value="Mannose-Binding Protein A, subunit A"/>
    <property type="match status" value="1"/>
</dbReference>
<dbReference type="SMART" id="SM00034">
    <property type="entry name" value="CLECT"/>
    <property type="match status" value="1"/>
</dbReference>
<dbReference type="PANTHER" id="PTHR22803">
    <property type="entry name" value="MANNOSE, PHOSPHOLIPASE, LECTIN RECEPTOR RELATED"/>
    <property type="match status" value="1"/>
</dbReference>
<accession>A0AAD7R3M5</accession>
<keyword evidence="2" id="KW-0812">Transmembrane</keyword>
<keyword evidence="2" id="KW-0472">Membrane</keyword>
<evidence type="ECO:0000259" key="3">
    <source>
        <dbReference type="PROSITE" id="PS50041"/>
    </source>
</evidence>
<sequence>MISSVNTFNRKLQLLSTKLQRQDLRYFQNMHSELERQGKDTVKLDSARHIEQVQSISSEFDRRYIDFASLEPVATYMRFPFGTDIYVDDIASKVGSFFHLDTTAVENEILTLQNDIQMKSRATNEMKGEFWELLLEKYPNIMSALFGSTYPYQDVYRTVGQTSHNSPGAQNTERSGQSSFLKRLAAVCPWLLCALLLTAAIVLGVLYMRASPNCSMRCVEEPRANSSTLNQLQRDYNSLITQNTQLQRDVDTLVAKFPFLDQYCPLRSQKRVCRPCPEGWEQRNSTCYYFSIERKSWNASRIDCLKQGADLVIIESEEEQDFISKHTIGGGYWIGLSDSETEGTWLWVDGTPLQKDKAFWKRGQPNDYYGAEDCAFTVPGLNKWAAGPCDWIMKSICKTDALLL</sequence>
<dbReference type="InterPro" id="IPR050111">
    <property type="entry name" value="C-type_lectin/snaclec_domain"/>
</dbReference>
<evidence type="ECO:0000313" key="5">
    <source>
        <dbReference type="Proteomes" id="UP001221898"/>
    </source>
</evidence>
<dbReference type="PROSITE" id="PS50041">
    <property type="entry name" value="C_TYPE_LECTIN_2"/>
    <property type="match status" value="1"/>
</dbReference>
<dbReference type="InterPro" id="IPR016186">
    <property type="entry name" value="C-type_lectin-like/link_sf"/>
</dbReference>
<protein>
    <recommendedName>
        <fullName evidence="3">C-type lectin domain-containing protein</fullName>
    </recommendedName>
</protein>
<dbReference type="AlphaFoldDB" id="A0AAD7R3M5"/>
<dbReference type="Proteomes" id="UP001221898">
    <property type="component" value="Unassembled WGS sequence"/>
</dbReference>
<dbReference type="Pfam" id="PF00059">
    <property type="entry name" value="Lectin_C"/>
    <property type="match status" value="1"/>
</dbReference>
<keyword evidence="2" id="KW-1133">Transmembrane helix</keyword>
<dbReference type="GO" id="GO:0030246">
    <property type="term" value="F:carbohydrate binding"/>
    <property type="evidence" value="ECO:0007669"/>
    <property type="project" value="UniProtKB-KW"/>
</dbReference>
<dbReference type="SUPFAM" id="SSF56436">
    <property type="entry name" value="C-type lectin-like"/>
    <property type="match status" value="1"/>
</dbReference>
<evidence type="ECO:0000256" key="2">
    <source>
        <dbReference type="SAM" id="Phobius"/>
    </source>
</evidence>
<keyword evidence="5" id="KW-1185">Reference proteome</keyword>
<feature type="domain" description="C-type lectin" evidence="3">
    <location>
        <begin position="283"/>
        <end position="398"/>
    </location>
</feature>
<dbReference type="InterPro" id="IPR033989">
    <property type="entry name" value="CD209-like_CTLD"/>
</dbReference>
<organism evidence="4 5">
    <name type="scientific">Aldrovandia affinis</name>
    <dbReference type="NCBI Taxonomy" id="143900"/>
    <lineage>
        <taxon>Eukaryota</taxon>
        <taxon>Metazoa</taxon>
        <taxon>Chordata</taxon>
        <taxon>Craniata</taxon>
        <taxon>Vertebrata</taxon>
        <taxon>Euteleostomi</taxon>
        <taxon>Actinopterygii</taxon>
        <taxon>Neopterygii</taxon>
        <taxon>Teleostei</taxon>
        <taxon>Notacanthiformes</taxon>
        <taxon>Halosauridae</taxon>
        <taxon>Aldrovandia</taxon>
    </lineage>
</organism>
<evidence type="ECO:0000313" key="4">
    <source>
        <dbReference type="EMBL" id="KAJ8361898.1"/>
    </source>
</evidence>
<proteinExistence type="predicted"/>
<reference evidence="4" key="1">
    <citation type="journal article" date="2023" name="Science">
        <title>Genome structures resolve the early diversification of teleost fishes.</title>
        <authorList>
            <person name="Parey E."/>
            <person name="Louis A."/>
            <person name="Montfort J."/>
            <person name="Bouchez O."/>
            <person name="Roques C."/>
            <person name="Iampietro C."/>
            <person name="Lluch J."/>
            <person name="Castinel A."/>
            <person name="Donnadieu C."/>
            <person name="Desvignes T."/>
            <person name="Floi Bucao C."/>
            <person name="Jouanno E."/>
            <person name="Wen M."/>
            <person name="Mejri S."/>
            <person name="Dirks R."/>
            <person name="Jansen H."/>
            <person name="Henkel C."/>
            <person name="Chen W.J."/>
            <person name="Zahm M."/>
            <person name="Cabau C."/>
            <person name="Klopp C."/>
            <person name="Thompson A.W."/>
            <person name="Robinson-Rechavi M."/>
            <person name="Braasch I."/>
            <person name="Lecointre G."/>
            <person name="Bobe J."/>
            <person name="Postlethwait J.H."/>
            <person name="Berthelot C."/>
            <person name="Roest Crollius H."/>
            <person name="Guiguen Y."/>
        </authorList>
    </citation>
    <scope>NUCLEOTIDE SEQUENCE</scope>
    <source>
        <strain evidence="4">NC1722</strain>
    </source>
</reference>
<comment type="caution">
    <text evidence="4">The sequence shown here is derived from an EMBL/GenBank/DDBJ whole genome shotgun (WGS) entry which is preliminary data.</text>
</comment>
<feature type="transmembrane region" description="Helical" evidence="2">
    <location>
        <begin position="184"/>
        <end position="208"/>
    </location>
</feature>
<keyword evidence="1" id="KW-0430">Lectin</keyword>
<dbReference type="CDD" id="cd03590">
    <property type="entry name" value="CLECT_DC-SIGN_like"/>
    <property type="match status" value="1"/>
</dbReference>